<dbReference type="EMBL" id="JBBPFD010000006">
    <property type="protein sequence ID" value="KAK7922508.1"/>
    <property type="molecule type" value="Genomic_DNA"/>
</dbReference>
<evidence type="ECO:0000259" key="2">
    <source>
        <dbReference type="Pfam" id="PF14327"/>
    </source>
</evidence>
<comment type="caution">
    <text evidence="3">The sequence shown here is derived from an EMBL/GenBank/DDBJ whole genome shotgun (WGS) entry which is preliminary data.</text>
</comment>
<dbReference type="AlphaFoldDB" id="A0AAW0PER7"/>
<dbReference type="PANTHER" id="PTHR45735:SF2">
    <property type="entry name" value="CLEAVAGE STIMULATION FACTOR SUBUNIT 2"/>
    <property type="match status" value="1"/>
</dbReference>
<evidence type="ECO:0000256" key="1">
    <source>
        <dbReference type="SAM" id="MobiDB-lite"/>
    </source>
</evidence>
<dbReference type="GO" id="GO:0003729">
    <property type="term" value="F:mRNA binding"/>
    <property type="evidence" value="ECO:0007669"/>
    <property type="project" value="TreeGrafter"/>
</dbReference>
<evidence type="ECO:0000313" key="4">
    <source>
        <dbReference type="Proteomes" id="UP001460270"/>
    </source>
</evidence>
<feature type="compositionally biased region" description="Pro residues" evidence="1">
    <location>
        <begin position="69"/>
        <end position="86"/>
    </location>
</feature>
<dbReference type="PANTHER" id="PTHR45735">
    <property type="entry name" value="CLEAVAGE STIMULATION FACTOR SUBUNIT 2"/>
    <property type="match status" value="1"/>
</dbReference>
<organism evidence="3 4">
    <name type="scientific">Mugilogobius chulae</name>
    <name type="common">yellowstripe goby</name>
    <dbReference type="NCBI Taxonomy" id="88201"/>
    <lineage>
        <taxon>Eukaryota</taxon>
        <taxon>Metazoa</taxon>
        <taxon>Chordata</taxon>
        <taxon>Craniata</taxon>
        <taxon>Vertebrata</taxon>
        <taxon>Euteleostomi</taxon>
        <taxon>Actinopterygii</taxon>
        <taxon>Neopterygii</taxon>
        <taxon>Teleostei</taxon>
        <taxon>Neoteleostei</taxon>
        <taxon>Acanthomorphata</taxon>
        <taxon>Gobiaria</taxon>
        <taxon>Gobiiformes</taxon>
        <taxon>Gobioidei</taxon>
        <taxon>Gobiidae</taxon>
        <taxon>Gobionellinae</taxon>
        <taxon>Mugilogobius</taxon>
    </lineage>
</organism>
<dbReference type="Gene3D" id="1.25.40.630">
    <property type="match status" value="1"/>
</dbReference>
<gene>
    <name evidence="3" type="ORF">WMY93_009410</name>
</gene>
<feature type="compositionally biased region" description="Pro residues" evidence="1">
    <location>
        <begin position="108"/>
        <end position="132"/>
    </location>
</feature>
<protein>
    <recommendedName>
        <fullName evidence="2">Cleavage stimulation factor subunit 2 hinge domain-containing protein</fullName>
    </recommendedName>
</protein>
<name>A0AAW0PER7_9GOBI</name>
<dbReference type="Pfam" id="PF14327">
    <property type="entry name" value="CSTF2_hinge"/>
    <property type="match status" value="1"/>
</dbReference>
<dbReference type="GO" id="GO:0005847">
    <property type="term" value="C:mRNA cleavage and polyadenylation specificity factor complex"/>
    <property type="evidence" value="ECO:0007669"/>
    <property type="project" value="TreeGrafter"/>
</dbReference>
<sequence>MKQMKLCVQNSPQEARNMLLQNPQLAYALLQAQVVMRIVDPEIALKMLHRQTTVQPLVPSGQGGGAPVGNPPPAQPNAPVSQPQPMPGMHVNGAPQMMQPPNMGVVPGPMPGPGPGPGPGPAPVGPPGPGGIPPRGLLGDGPNDPRGGTLLSVTGEVIDPNRGYMGAPPPMQAPPVHMGQMGTGPPPDMRGPPMDMRAPLWENHEI</sequence>
<keyword evidence="4" id="KW-1185">Reference proteome</keyword>
<feature type="region of interest" description="Disordered" evidence="1">
    <location>
        <begin position="55"/>
        <end position="206"/>
    </location>
</feature>
<proteinExistence type="predicted"/>
<feature type="domain" description="Cleavage stimulation factor subunit 2 hinge" evidence="2">
    <location>
        <begin position="1"/>
        <end position="48"/>
    </location>
</feature>
<reference evidence="4" key="1">
    <citation type="submission" date="2024-04" db="EMBL/GenBank/DDBJ databases">
        <title>Salinicola lusitanus LLJ914,a marine bacterium isolated from the Okinawa Trough.</title>
        <authorList>
            <person name="Li J."/>
        </authorList>
    </citation>
    <scope>NUCLEOTIDE SEQUENCE [LARGE SCALE GENOMIC DNA]</scope>
</reference>
<dbReference type="Proteomes" id="UP001460270">
    <property type="component" value="Unassembled WGS sequence"/>
</dbReference>
<accession>A0AAW0PER7</accession>
<dbReference type="InterPro" id="IPR025742">
    <property type="entry name" value="CSTF2_hinge"/>
</dbReference>
<evidence type="ECO:0000313" key="3">
    <source>
        <dbReference type="EMBL" id="KAK7922508.1"/>
    </source>
</evidence>